<accession>A0A7W8A0E7</accession>
<evidence type="ECO:0008006" key="3">
    <source>
        <dbReference type="Google" id="ProtNLM"/>
    </source>
</evidence>
<dbReference type="RefSeq" id="WP_184960886.1">
    <property type="nucleotide sequence ID" value="NZ_JACHIN010000003.1"/>
</dbReference>
<gene>
    <name evidence="1" type="ORF">HNR40_002695</name>
</gene>
<name>A0A7W8A0E7_9ACTN</name>
<comment type="caution">
    <text evidence="1">The sequence shown here is derived from an EMBL/GenBank/DDBJ whole genome shotgun (WGS) entry which is preliminary data.</text>
</comment>
<organism evidence="1 2">
    <name type="scientific">Nonomuraea endophytica</name>
    <dbReference type="NCBI Taxonomy" id="714136"/>
    <lineage>
        <taxon>Bacteria</taxon>
        <taxon>Bacillati</taxon>
        <taxon>Actinomycetota</taxon>
        <taxon>Actinomycetes</taxon>
        <taxon>Streptosporangiales</taxon>
        <taxon>Streptosporangiaceae</taxon>
        <taxon>Nonomuraea</taxon>
    </lineage>
</organism>
<keyword evidence="2" id="KW-1185">Reference proteome</keyword>
<dbReference type="EMBL" id="JACHIN010000003">
    <property type="protein sequence ID" value="MBB5077222.1"/>
    <property type="molecule type" value="Genomic_DNA"/>
</dbReference>
<proteinExistence type="predicted"/>
<protein>
    <recommendedName>
        <fullName evidence="3">DUF1579 domain-containing protein</fullName>
    </recommendedName>
</protein>
<sequence length="155" mass="16964">MARNPALAPLDALVGEWSVEAHIGGHTVSGGRAVFEWIEGGAFLAFRAYGTADGDAPQEWQSDSPLPSICLIGVDDATGVFSYLHSDARGVHRVYQMTLADGVWRIWRDAPGFNQRFTGVFEENGRKLAAAWEFSKDGADWSHDFSLTYTRTTPG</sequence>
<dbReference type="AlphaFoldDB" id="A0A7W8A0E7"/>
<evidence type="ECO:0000313" key="2">
    <source>
        <dbReference type="Proteomes" id="UP000568380"/>
    </source>
</evidence>
<evidence type="ECO:0000313" key="1">
    <source>
        <dbReference type="EMBL" id="MBB5077222.1"/>
    </source>
</evidence>
<dbReference type="Proteomes" id="UP000568380">
    <property type="component" value="Unassembled WGS sequence"/>
</dbReference>
<reference evidence="1 2" key="1">
    <citation type="submission" date="2020-08" db="EMBL/GenBank/DDBJ databases">
        <title>Genomic Encyclopedia of Type Strains, Phase IV (KMG-IV): sequencing the most valuable type-strain genomes for metagenomic binning, comparative biology and taxonomic classification.</title>
        <authorList>
            <person name="Goeker M."/>
        </authorList>
    </citation>
    <scope>NUCLEOTIDE SEQUENCE [LARGE SCALE GENOMIC DNA]</scope>
    <source>
        <strain evidence="1 2">DSM 45385</strain>
    </source>
</reference>